<comment type="caution">
    <text evidence="7">The sequence shown here is derived from an EMBL/GenBank/DDBJ whole genome shotgun (WGS) entry which is preliminary data.</text>
</comment>
<dbReference type="InterPro" id="IPR001123">
    <property type="entry name" value="LeuE-type"/>
</dbReference>
<keyword evidence="4 6" id="KW-1133">Transmembrane helix</keyword>
<feature type="transmembrane region" description="Helical" evidence="6">
    <location>
        <begin position="119"/>
        <end position="139"/>
    </location>
</feature>
<dbReference type="Proteomes" id="UP000656042">
    <property type="component" value="Unassembled WGS sequence"/>
</dbReference>
<reference evidence="7" key="2">
    <citation type="submission" date="2020-09" db="EMBL/GenBank/DDBJ databases">
        <authorList>
            <person name="Sun Q."/>
            <person name="Zhou Y."/>
        </authorList>
    </citation>
    <scope>NUCLEOTIDE SEQUENCE</scope>
    <source>
        <strain evidence="7">CGMCC 4.7299</strain>
    </source>
</reference>
<dbReference type="PANTHER" id="PTHR30086:SF14">
    <property type="entry name" value="HOMOSERINE_HOMOSERINE LACTONE EFFLUX PROTEIN"/>
    <property type="match status" value="1"/>
</dbReference>
<keyword evidence="8" id="KW-1185">Reference proteome</keyword>
<evidence type="ECO:0000256" key="3">
    <source>
        <dbReference type="ARBA" id="ARBA00022692"/>
    </source>
</evidence>
<sequence>MTDWPEFLLAALLVSLIPGANQLLGLGNAFRYGTARAMAGVAGRLTAFALLIGLVVAGLGAVLIASETALGVIKWVGVGYMAWLGFSSLRSGLRGSGQDITQTTAADGARIQTIVTREFVVAISNPKALLLFAALLPQFTDTSAVGADLQLALLGAVYLVIELIVGLGYISFGRRLGTTGISVRTRQRVDIGTGAVFLGLAGLLAADDLS</sequence>
<dbReference type="AlphaFoldDB" id="A0A8J3FQZ3"/>
<dbReference type="PANTHER" id="PTHR30086">
    <property type="entry name" value="ARGININE EXPORTER PROTEIN ARGO"/>
    <property type="match status" value="1"/>
</dbReference>
<keyword evidence="3 6" id="KW-0812">Transmembrane</keyword>
<dbReference type="EMBL" id="BMMX01000036">
    <property type="protein sequence ID" value="GGL11315.1"/>
    <property type="molecule type" value="Genomic_DNA"/>
</dbReference>
<dbReference type="GO" id="GO:0005886">
    <property type="term" value="C:plasma membrane"/>
    <property type="evidence" value="ECO:0007669"/>
    <property type="project" value="UniProtKB-SubCell"/>
</dbReference>
<evidence type="ECO:0000256" key="1">
    <source>
        <dbReference type="ARBA" id="ARBA00004651"/>
    </source>
</evidence>
<keyword evidence="2" id="KW-1003">Cell membrane</keyword>
<evidence type="ECO:0000313" key="7">
    <source>
        <dbReference type="EMBL" id="GGL11315.1"/>
    </source>
</evidence>
<feature type="transmembrane region" description="Helical" evidence="6">
    <location>
        <begin position="189"/>
        <end position="206"/>
    </location>
</feature>
<reference evidence="7" key="1">
    <citation type="journal article" date="2014" name="Int. J. Syst. Evol. Microbiol.">
        <title>Complete genome sequence of Corynebacterium casei LMG S-19264T (=DSM 44701T), isolated from a smear-ripened cheese.</title>
        <authorList>
            <consortium name="US DOE Joint Genome Institute (JGI-PGF)"/>
            <person name="Walter F."/>
            <person name="Albersmeier A."/>
            <person name="Kalinowski J."/>
            <person name="Ruckert C."/>
        </authorList>
    </citation>
    <scope>NUCLEOTIDE SEQUENCE</scope>
    <source>
        <strain evidence="7">CGMCC 4.7299</strain>
    </source>
</reference>
<evidence type="ECO:0000256" key="6">
    <source>
        <dbReference type="SAM" id="Phobius"/>
    </source>
</evidence>
<feature type="transmembrane region" description="Helical" evidence="6">
    <location>
        <begin position="45"/>
        <end position="65"/>
    </location>
</feature>
<evidence type="ECO:0000256" key="5">
    <source>
        <dbReference type="ARBA" id="ARBA00023136"/>
    </source>
</evidence>
<keyword evidence="5 6" id="KW-0472">Membrane</keyword>
<evidence type="ECO:0000256" key="4">
    <source>
        <dbReference type="ARBA" id="ARBA00022989"/>
    </source>
</evidence>
<dbReference type="PIRSF" id="PIRSF006324">
    <property type="entry name" value="LeuE"/>
    <property type="match status" value="1"/>
</dbReference>
<dbReference type="GO" id="GO:0042970">
    <property type="term" value="F:homoserine transmembrane transporter activity"/>
    <property type="evidence" value="ECO:0007669"/>
    <property type="project" value="TreeGrafter"/>
</dbReference>
<organism evidence="7 8">
    <name type="scientific">Mangrovihabitans endophyticus</name>
    <dbReference type="NCBI Taxonomy" id="1751298"/>
    <lineage>
        <taxon>Bacteria</taxon>
        <taxon>Bacillati</taxon>
        <taxon>Actinomycetota</taxon>
        <taxon>Actinomycetes</taxon>
        <taxon>Micromonosporales</taxon>
        <taxon>Micromonosporaceae</taxon>
        <taxon>Mangrovihabitans</taxon>
    </lineage>
</organism>
<dbReference type="Pfam" id="PF01810">
    <property type="entry name" value="LysE"/>
    <property type="match status" value="1"/>
</dbReference>
<protein>
    <submittedName>
        <fullName evidence="7">Lysine transporter LysE</fullName>
    </submittedName>
</protein>
<dbReference type="RefSeq" id="WP_189081998.1">
    <property type="nucleotide sequence ID" value="NZ_BMMX01000036.1"/>
</dbReference>
<name>A0A8J3FQZ3_9ACTN</name>
<proteinExistence type="predicted"/>
<comment type="subcellular location">
    <subcellularLocation>
        <location evidence="1">Cell membrane</location>
        <topology evidence="1">Multi-pass membrane protein</topology>
    </subcellularLocation>
</comment>
<evidence type="ECO:0000313" key="8">
    <source>
        <dbReference type="Proteomes" id="UP000656042"/>
    </source>
</evidence>
<evidence type="ECO:0000256" key="2">
    <source>
        <dbReference type="ARBA" id="ARBA00022475"/>
    </source>
</evidence>
<gene>
    <name evidence="7" type="ORF">GCM10012284_52590</name>
</gene>
<accession>A0A8J3FQZ3</accession>
<feature type="transmembrane region" description="Helical" evidence="6">
    <location>
        <begin position="151"/>
        <end position="169"/>
    </location>
</feature>